<name>A0ABT1WK53_9BURK</name>
<dbReference type="EMBL" id="JANIGO010000005">
    <property type="protein sequence ID" value="MCQ8897456.1"/>
    <property type="molecule type" value="Genomic_DNA"/>
</dbReference>
<dbReference type="PANTHER" id="PTHR30035">
    <property type="entry name" value="LIPOPROTEIN VACJ-RELATED"/>
    <property type="match status" value="1"/>
</dbReference>
<dbReference type="Pfam" id="PF04333">
    <property type="entry name" value="MlaA"/>
    <property type="match status" value="1"/>
</dbReference>
<dbReference type="Proteomes" id="UP001204142">
    <property type="component" value="Unassembled WGS sequence"/>
</dbReference>
<keyword evidence="6" id="KW-1185">Reference proteome</keyword>
<evidence type="ECO:0000256" key="2">
    <source>
        <dbReference type="ARBA" id="ARBA00022729"/>
    </source>
</evidence>
<dbReference type="InterPro" id="IPR007428">
    <property type="entry name" value="MlaA"/>
</dbReference>
<accession>A0ABT1WK53</accession>
<evidence type="ECO:0000313" key="5">
    <source>
        <dbReference type="EMBL" id="MCQ8897456.1"/>
    </source>
</evidence>
<evidence type="ECO:0000256" key="1">
    <source>
        <dbReference type="ARBA" id="ARBA00010634"/>
    </source>
</evidence>
<comment type="similarity">
    <text evidence="1">Belongs to the MlaA family.</text>
</comment>
<feature type="chain" id="PRO_5047293573" evidence="4">
    <location>
        <begin position="27"/>
        <end position="296"/>
    </location>
</feature>
<organism evidence="5 6">
    <name type="scientific">Limnobacter humi</name>
    <dbReference type="NCBI Taxonomy" id="1778671"/>
    <lineage>
        <taxon>Bacteria</taxon>
        <taxon>Pseudomonadati</taxon>
        <taxon>Pseudomonadota</taxon>
        <taxon>Betaproteobacteria</taxon>
        <taxon>Burkholderiales</taxon>
        <taxon>Burkholderiaceae</taxon>
        <taxon>Limnobacter</taxon>
    </lineage>
</organism>
<reference evidence="5 6" key="1">
    <citation type="submission" date="2022-07" db="EMBL/GenBank/DDBJ databases">
        <authorList>
            <person name="Xamxidin M."/>
            <person name="Wu M."/>
        </authorList>
    </citation>
    <scope>NUCLEOTIDE SEQUENCE [LARGE SCALE GENOMIC DNA]</scope>
    <source>
        <strain evidence="5 6">NBRC 111650</strain>
    </source>
</reference>
<evidence type="ECO:0000256" key="3">
    <source>
        <dbReference type="SAM" id="MobiDB-lite"/>
    </source>
</evidence>
<dbReference type="PRINTS" id="PR01805">
    <property type="entry name" value="VACJLIPOPROT"/>
</dbReference>
<feature type="region of interest" description="Disordered" evidence="3">
    <location>
        <begin position="223"/>
        <end position="248"/>
    </location>
</feature>
<keyword evidence="5" id="KW-0449">Lipoprotein</keyword>
<dbReference type="RefSeq" id="WP_256765262.1">
    <property type="nucleotide sequence ID" value="NZ_JANIGO010000005.1"/>
</dbReference>
<feature type="signal peptide" evidence="4">
    <location>
        <begin position="1"/>
        <end position="26"/>
    </location>
</feature>
<dbReference type="PROSITE" id="PS51257">
    <property type="entry name" value="PROKAR_LIPOPROTEIN"/>
    <property type="match status" value="1"/>
</dbReference>
<evidence type="ECO:0000256" key="4">
    <source>
        <dbReference type="SAM" id="SignalP"/>
    </source>
</evidence>
<evidence type="ECO:0000313" key="6">
    <source>
        <dbReference type="Proteomes" id="UP001204142"/>
    </source>
</evidence>
<proteinExistence type="inferred from homology"/>
<sequence length="296" mass="31507">MRNSIQKLVMVVAVLGSAAGCSTLRAPSPADPFEGFNRGVSTFNEGVDIAVLKPLAKGYNAVTAPEVRTVVGNFFSNLEDIAVAFNNLLQGKPKEAGGDISRFALNSTVGIFGLVDVASELGFQKHDEDFGQTLGVWGVGSGPYLVLPLLGPSTLRDASGKVVDAPLNPLRYHDDVSERNSLVFLSLVDKRARLLPATDLVDRVALDKYAFVRDAYLARRASQIRDGAPDPNDKAPMDDGDESSLMMEPHPPFKAALDVFKPLAGDQPAFSMPGGLEQSARAKAALGLEASESTLH</sequence>
<comment type="caution">
    <text evidence="5">The sequence shown here is derived from an EMBL/GenBank/DDBJ whole genome shotgun (WGS) entry which is preliminary data.</text>
</comment>
<keyword evidence="2 4" id="KW-0732">Signal</keyword>
<gene>
    <name evidence="5" type="ORF">NQT62_13525</name>
</gene>
<feature type="compositionally biased region" description="Basic and acidic residues" evidence="3">
    <location>
        <begin position="227"/>
        <end position="237"/>
    </location>
</feature>
<dbReference type="PANTHER" id="PTHR30035:SF3">
    <property type="entry name" value="INTERMEMBRANE PHOSPHOLIPID TRANSPORT SYSTEM LIPOPROTEIN MLAA"/>
    <property type="match status" value="1"/>
</dbReference>
<protein>
    <submittedName>
        <fullName evidence="5">VacJ family lipoprotein</fullName>
    </submittedName>
</protein>